<sequence>MTTRLLIIVDVQNDFCEGGALGVDGGGAVAERIAEFVREHGGDYDRILVSQDWHRGDTDNGGHFAVPPAAPDFVDTWPVHCVADTEGAALHPAIAAVEDRGEVVHKGHGVPSYSVLEGIVIGTGESVQALVPGCEIDVVGLAYDFCVRATALGSREAGASVRVLREMTAAVHPSGVAELEEELAAAGVEVVRTADRRDPAAGSREG</sequence>
<evidence type="ECO:0000313" key="10">
    <source>
        <dbReference type="Proteomes" id="UP000274327"/>
    </source>
</evidence>
<dbReference type="EMBL" id="QOCI01000001">
    <property type="protein sequence ID" value="RRR20521.1"/>
    <property type="molecule type" value="Genomic_DNA"/>
</dbReference>
<protein>
    <recommendedName>
        <fullName evidence="6">nicotinamidase</fullName>
        <ecNumber evidence="6">3.5.1.19</ecNumber>
    </recommendedName>
    <alternativeName>
        <fullName evidence="7">Nicotinamide deamidase</fullName>
    </alternativeName>
</protein>
<gene>
    <name evidence="9" type="ORF">DS079_03800</name>
</gene>
<dbReference type="GO" id="GO:0008936">
    <property type="term" value="F:nicotinamidase activity"/>
    <property type="evidence" value="ECO:0007669"/>
    <property type="project" value="UniProtKB-EC"/>
</dbReference>
<evidence type="ECO:0000256" key="4">
    <source>
        <dbReference type="ARBA" id="ARBA00022801"/>
    </source>
</evidence>
<name>A0A3R8QRM8_9MICO</name>
<keyword evidence="3" id="KW-0479">Metal-binding</keyword>
<dbReference type="PANTHER" id="PTHR11080:SF2">
    <property type="entry name" value="LD05707P"/>
    <property type="match status" value="1"/>
</dbReference>
<dbReference type="Pfam" id="PF00857">
    <property type="entry name" value="Isochorismatase"/>
    <property type="match status" value="1"/>
</dbReference>
<evidence type="ECO:0000259" key="8">
    <source>
        <dbReference type="Pfam" id="PF00857"/>
    </source>
</evidence>
<evidence type="ECO:0000256" key="2">
    <source>
        <dbReference type="ARBA" id="ARBA00022642"/>
    </source>
</evidence>
<dbReference type="SUPFAM" id="SSF52499">
    <property type="entry name" value="Isochorismatase-like hydrolases"/>
    <property type="match status" value="1"/>
</dbReference>
<organism evidence="9 10">
    <name type="scientific">Brachybacterium paraconglomeratum</name>
    <dbReference type="NCBI Taxonomy" id="173362"/>
    <lineage>
        <taxon>Bacteria</taxon>
        <taxon>Bacillati</taxon>
        <taxon>Actinomycetota</taxon>
        <taxon>Actinomycetes</taxon>
        <taxon>Micrococcales</taxon>
        <taxon>Dermabacteraceae</taxon>
        <taxon>Brachybacterium</taxon>
    </lineage>
</organism>
<keyword evidence="2" id="KW-0662">Pyridine nucleotide biosynthesis</keyword>
<keyword evidence="4" id="KW-0378">Hydrolase</keyword>
<evidence type="ECO:0000256" key="5">
    <source>
        <dbReference type="ARBA" id="ARBA00037900"/>
    </source>
</evidence>
<dbReference type="InterPro" id="IPR000868">
    <property type="entry name" value="Isochorismatase-like_dom"/>
</dbReference>
<evidence type="ECO:0000256" key="7">
    <source>
        <dbReference type="ARBA" id="ARBA00043224"/>
    </source>
</evidence>
<feature type="domain" description="Isochorismatase-like" evidence="8">
    <location>
        <begin position="5"/>
        <end position="195"/>
    </location>
</feature>
<accession>A0A3R8QRM8</accession>
<comment type="pathway">
    <text evidence="5">Cofactor biosynthesis; nicotinate biosynthesis; nicotinate from nicotinamide: step 1/1.</text>
</comment>
<dbReference type="PANTHER" id="PTHR11080">
    <property type="entry name" value="PYRAZINAMIDASE/NICOTINAMIDASE"/>
    <property type="match status" value="1"/>
</dbReference>
<dbReference type="RefSeq" id="WP_126984947.1">
    <property type="nucleotide sequence ID" value="NZ_JALXWX010000001.1"/>
</dbReference>
<comment type="similarity">
    <text evidence="1">Belongs to the isochorismatase family.</text>
</comment>
<reference evidence="9 10" key="1">
    <citation type="submission" date="2018-07" db="EMBL/GenBank/DDBJ databases">
        <title>Brachybacteriurn paraconglorneratum KCTC 9916.</title>
        <authorList>
            <person name="Li Y."/>
        </authorList>
    </citation>
    <scope>NUCLEOTIDE SEQUENCE [LARGE SCALE GENOMIC DNA]</scope>
    <source>
        <strain evidence="9 10">KCTC 9916</strain>
    </source>
</reference>
<dbReference type="InterPro" id="IPR052347">
    <property type="entry name" value="Isochorismatase_Nicotinamidase"/>
</dbReference>
<evidence type="ECO:0000256" key="3">
    <source>
        <dbReference type="ARBA" id="ARBA00022723"/>
    </source>
</evidence>
<dbReference type="AlphaFoldDB" id="A0A3R8QRM8"/>
<evidence type="ECO:0000313" key="9">
    <source>
        <dbReference type="EMBL" id="RRR20521.1"/>
    </source>
</evidence>
<keyword evidence="10" id="KW-1185">Reference proteome</keyword>
<evidence type="ECO:0000256" key="1">
    <source>
        <dbReference type="ARBA" id="ARBA00006336"/>
    </source>
</evidence>
<dbReference type="InterPro" id="IPR036380">
    <property type="entry name" value="Isochorismatase-like_sf"/>
</dbReference>
<proteinExistence type="inferred from homology"/>
<comment type="caution">
    <text evidence="9">The sequence shown here is derived from an EMBL/GenBank/DDBJ whole genome shotgun (WGS) entry which is preliminary data.</text>
</comment>
<dbReference type="Gene3D" id="3.40.50.850">
    <property type="entry name" value="Isochorismatase-like"/>
    <property type="match status" value="1"/>
</dbReference>
<dbReference type="GO" id="GO:0019363">
    <property type="term" value="P:pyridine nucleotide biosynthetic process"/>
    <property type="evidence" value="ECO:0007669"/>
    <property type="project" value="UniProtKB-KW"/>
</dbReference>
<dbReference type="GO" id="GO:0046872">
    <property type="term" value="F:metal ion binding"/>
    <property type="evidence" value="ECO:0007669"/>
    <property type="project" value="UniProtKB-KW"/>
</dbReference>
<evidence type="ECO:0000256" key="6">
    <source>
        <dbReference type="ARBA" id="ARBA00039017"/>
    </source>
</evidence>
<dbReference type="GeneID" id="78120154"/>
<dbReference type="Proteomes" id="UP000274327">
    <property type="component" value="Unassembled WGS sequence"/>
</dbReference>
<dbReference type="EC" id="3.5.1.19" evidence="6"/>